<protein>
    <recommendedName>
        <fullName evidence="4">Methyltransferase type 11 domain-containing protein</fullName>
    </recommendedName>
</protein>
<dbReference type="Gene3D" id="3.40.50.150">
    <property type="entry name" value="Vaccinia Virus protein VP39"/>
    <property type="match status" value="1"/>
</dbReference>
<dbReference type="GO" id="GO:0008757">
    <property type="term" value="F:S-adenosylmethionine-dependent methyltransferase activity"/>
    <property type="evidence" value="ECO:0007669"/>
    <property type="project" value="InterPro"/>
</dbReference>
<dbReference type="SUPFAM" id="SSF53335">
    <property type="entry name" value="S-adenosyl-L-methionine-dependent methyltransferases"/>
    <property type="match status" value="1"/>
</dbReference>
<evidence type="ECO:0000256" key="3">
    <source>
        <dbReference type="ARBA" id="ARBA00022679"/>
    </source>
</evidence>
<dbReference type="InterPro" id="IPR029063">
    <property type="entry name" value="SAM-dependent_MTases_sf"/>
</dbReference>
<name>A0A284VTF3_9EURY</name>
<dbReference type="GO" id="GO:0032259">
    <property type="term" value="P:methylation"/>
    <property type="evidence" value="ECO:0007669"/>
    <property type="project" value="UniProtKB-KW"/>
</dbReference>
<feature type="domain" description="Methyltransferase type 11" evidence="4">
    <location>
        <begin position="41"/>
        <end position="136"/>
    </location>
</feature>
<comment type="similarity">
    <text evidence="1">Belongs to the methyltransferase superfamily.</text>
</comment>
<keyword evidence="3" id="KW-0808">Transferase</keyword>
<organism evidence="5 6">
    <name type="scientific">Candidatus Methanoperedens nitratireducens</name>
    <dbReference type="NCBI Taxonomy" id="1392998"/>
    <lineage>
        <taxon>Archaea</taxon>
        <taxon>Methanobacteriati</taxon>
        <taxon>Methanobacteriota</taxon>
        <taxon>Stenosarchaea group</taxon>
        <taxon>Methanomicrobia</taxon>
        <taxon>Methanosarcinales</taxon>
        <taxon>ANME-2 cluster</taxon>
        <taxon>Candidatus Methanoperedentaceae</taxon>
        <taxon>Candidatus Methanoperedens</taxon>
    </lineage>
</organism>
<keyword evidence="2" id="KW-0489">Methyltransferase</keyword>
<dbReference type="CDD" id="cd02440">
    <property type="entry name" value="AdoMet_MTases"/>
    <property type="match status" value="1"/>
</dbReference>
<dbReference type="OrthoDB" id="1018at2157"/>
<evidence type="ECO:0000313" key="5">
    <source>
        <dbReference type="EMBL" id="SNQ62560.1"/>
    </source>
</evidence>
<dbReference type="RefSeq" id="WP_096207103.1">
    <property type="nucleotide sequence ID" value="NZ_FZMP01000228.1"/>
</dbReference>
<dbReference type="PANTHER" id="PTHR44942:SF4">
    <property type="entry name" value="METHYLTRANSFERASE TYPE 11 DOMAIN-CONTAINING PROTEIN"/>
    <property type="match status" value="1"/>
</dbReference>
<sequence>MAHKFDVKRAEILDSPDRIQFLNPDSILDRIGLDREMILADLGCGTGFFTIPASLRVKKVYALDVQQEMLDILQDKIKKQKIANIETILSEESSIPLPDGSVDVLLMANVFHELEDRSAILKEGKRILSSRGKLAIVDWKKIEMDFGPPVEERLAEEEVISVCKDSGFELAVRSDAGPYNYLLVFDCIKHLQMNPSTN</sequence>
<accession>A0A284VTF3</accession>
<reference evidence="6" key="1">
    <citation type="submission" date="2017-06" db="EMBL/GenBank/DDBJ databases">
        <authorList>
            <person name="Cremers G."/>
        </authorList>
    </citation>
    <scope>NUCLEOTIDE SEQUENCE [LARGE SCALE GENOMIC DNA]</scope>
</reference>
<keyword evidence="6" id="KW-1185">Reference proteome</keyword>
<dbReference type="InterPro" id="IPR051052">
    <property type="entry name" value="Diverse_substrate_MTase"/>
</dbReference>
<evidence type="ECO:0000313" key="6">
    <source>
        <dbReference type="Proteomes" id="UP000218615"/>
    </source>
</evidence>
<dbReference type="AlphaFoldDB" id="A0A284VTF3"/>
<dbReference type="Pfam" id="PF08241">
    <property type="entry name" value="Methyltransf_11"/>
    <property type="match status" value="1"/>
</dbReference>
<evidence type="ECO:0000256" key="1">
    <source>
        <dbReference type="ARBA" id="ARBA00008361"/>
    </source>
</evidence>
<dbReference type="PANTHER" id="PTHR44942">
    <property type="entry name" value="METHYLTRANSF_11 DOMAIN-CONTAINING PROTEIN"/>
    <property type="match status" value="1"/>
</dbReference>
<dbReference type="EMBL" id="FZMP01000228">
    <property type="protein sequence ID" value="SNQ62560.1"/>
    <property type="molecule type" value="Genomic_DNA"/>
</dbReference>
<dbReference type="Proteomes" id="UP000218615">
    <property type="component" value="Unassembled WGS sequence"/>
</dbReference>
<gene>
    <name evidence="5" type="ORF">MNV_790005</name>
</gene>
<dbReference type="InterPro" id="IPR013216">
    <property type="entry name" value="Methyltransf_11"/>
</dbReference>
<evidence type="ECO:0000259" key="4">
    <source>
        <dbReference type="Pfam" id="PF08241"/>
    </source>
</evidence>
<proteinExistence type="inferred from homology"/>
<evidence type="ECO:0000256" key="2">
    <source>
        <dbReference type="ARBA" id="ARBA00022603"/>
    </source>
</evidence>